<dbReference type="InterPro" id="IPR023271">
    <property type="entry name" value="Aquaporin-like"/>
</dbReference>
<keyword evidence="5" id="KW-0677">Repeat</keyword>
<dbReference type="Gene3D" id="1.20.1080.10">
    <property type="entry name" value="Glycerol uptake facilitator protein"/>
    <property type="match status" value="1"/>
</dbReference>
<gene>
    <name evidence="12" type="ORF">JMJ35_005704</name>
</gene>
<dbReference type="PRINTS" id="PR00783">
    <property type="entry name" value="MINTRINSICP"/>
</dbReference>
<dbReference type="FunFam" id="1.20.1080.10:FF:000014">
    <property type="entry name" value="Aquaporin 1"/>
    <property type="match status" value="1"/>
</dbReference>
<evidence type="ECO:0000256" key="9">
    <source>
        <dbReference type="RuleBase" id="RU000477"/>
    </source>
</evidence>
<evidence type="ECO:0000256" key="11">
    <source>
        <dbReference type="SAM" id="Phobius"/>
    </source>
</evidence>
<feature type="region of interest" description="Disordered" evidence="10">
    <location>
        <begin position="1"/>
        <end position="40"/>
    </location>
</feature>
<keyword evidence="4 9" id="KW-0812">Transmembrane</keyword>
<protein>
    <recommendedName>
        <fullName evidence="14">Aquaporin</fullName>
    </recommendedName>
</protein>
<dbReference type="Pfam" id="PF00230">
    <property type="entry name" value="MIP"/>
    <property type="match status" value="1"/>
</dbReference>
<keyword evidence="13" id="KW-1185">Reference proteome</keyword>
<organism evidence="12 13">
    <name type="scientific">Cladonia borealis</name>
    <dbReference type="NCBI Taxonomy" id="184061"/>
    <lineage>
        <taxon>Eukaryota</taxon>
        <taxon>Fungi</taxon>
        <taxon>Dikarya</taxon>
        <taxon>Ascomycota</taxon>
        <taxon>Pezizomycotina</taxon>
        <taxon>Lecanoromycetes</taxon>
        <taxon>OSLEUM clade</taxon>
        <taxon>Lecanoromycetidae</taxon>
        <taxon>Lecanorales</taxon>
        <taxon>Lecanorineae</taxon>
        <taxon>Cladoniaceae</taxon>
        <taxon>Cladonia</taxon>
    </lineage>
</organism>
<evidence type="ECO:0000256" key="7">
    <source>
        <dbReference type="ARBA" id="ARBA00023136"/>
    </source>
</evidence>
<dbReference type="PANTHER" id="PTHR19139:SF283">
    <property type="entry name" value="AQUAPORIN"/>
    <property type="match status" value="1"/>
</dbReference>
<feature type="transmembrane region" description="Helical" evidence="11">
    <location>
        <begin position="59"/>
        <end position="78"/>
    </location>
</feature>
<comment type="caution">
    <text evidence="12">The sequence shown here is derived from an EMBL/GenBank/DDBJ whole genome shotgun (WGS) entry which is preliminary data.</text>
</comment>
<sequence length="294" mass="32004">MQNPLRRPSGNASNHASHNTSHHTSRRNRDLERNRHDRSDDGYLAKDVRGHLVAMSGEFVGTYMFLFFAFAATQIANTITPPTQPNLNQLMFISLAFGFSLAVTAWVFYRISGGLFNPAVTLGMVITGTLPALRGALLFPPQILGGICAAAVVSCLFPGTLAVETTLTNGTSIVQGLFIEMFLTAELVFTVLMLAAEKTKATFIAPVGIGLALFVSELAGVYFTGGSLNPARSFGPCVANRNFQGYHWIYWVGPFLGALISGGYYKFVKFNNYEEANPGQDDSHHPQDTVDKVR</sequence>
<feature type="transmembrane region" description="Helical" evidence="11">
    <location>
        <begin position="203"/>
        <end position="225"/>
    </location>
</feature>
<dbReference type="InterPro" id="IPR000425">
    <property type="entry name" value="MIP"/>
</dbReference>
<dbReference type="AlphaFoldDB" id="A0AA39R0Y2"/>
<evidence type="ECO:0000256" key="3">
    <source>
        <dbReference type="ARBA" id="ARBA00022448"/>
    </source>
</evidence>
<dbReference type="GO" id="GO:0015250">
    <property type="term" value="F:water channel activity"/>
    <property type="evidence" value="ECO:0007669"/>
    <property type="project" value="TreeGrafter"/>
</dbReference>
<evidence type="ECO:0000313" key="12">
    <source>
        <dbReference type="EMBL" id="KAK0511854.1"/>
    </source>
</evidence>
<evidence type="ECO:0000256" key="2">
    <source>
        <dbReference type="ARBA" id="ARBA00006175"/>
    </source>
</evidence>
<feature type="transmembrane region" description="Helical" evidence="11">
    <location>
        <begin position="173"/>
        <end position="196"/>
    </location>
</feature>
<dbReference type="GO" id="GO:0005886">
    <property type="term" value="C:plasma membrane"/>
    <property type="evidence" value="ECO:0007669"/>
    <property type="project" value="TreeGrafter"/>
</dbReference>
<proteinExistence type="inferred from homology"/>
<keyword evidence="6 11" id="KW-1133">Transmembrane helix</keyword>
<dbReference type="PANTHER" id="PTHR19139">
    <property type="entry name" value="AQUAPORIN TRANSPORTER"/>
    <property type="match status" value="1"/>
</dbReference>
<evidence type="ECO:0000256" key="1">
    <source>
        <dbReference type="ARBA" id="ARBA00004141"/>
    </source>
</evidence>
<feature type="transmembrane region" description="Helical" evidence="11">
    <location>
        <begin position="90"/>
        <end position="109"/>
    </location>
</feature>
<name>A0AA39R0Y2_9LECA</name>
<keyword evidence="3 9" id="KW-0813">Transport</keyword>
<dbReference type="Proteomes" id="UP001166286">
    <property type="component" value="Unassembled WGS sequence"/>
</dbReference>
<dbReference type="EMBL" id="JAFEKC020000012">
    <property type="protein sequence ID" value="KAK0511854.1"/>
    <property type="molecule type" value="Genomic_DNA"/>
</dbReference>
<comment type="catalytic activity">
    <reaction evidence="8">
        <text>H2O(in) = H2O(out)</text>
        <dbReference type="Rhea" id="RHEA:29667"/>
        <dbReference type="ChEBI" id="CHEBI:15377"/>
    </reaction>
</comment>
<keyword evidence="7 11" id="KW-0472">Membrane</keyword>
<evidence type="ECO:0000256" key="4">
    <source>
        <dbReference type="ARBA" id="ARBA00022692"/>
    </source>
</evidence>
<accession>A0AA39R0Y2</accession>
<feature type="transmembrane region" description="Helical" evidence="11">
    <location>
        <begin position="245"/>
        <end position="265"/>
    </location>
</feature>
<evidence type="ECO:0000313" key="13">
    <source>
        <dbReference type="Proteomes" id="UP001166286"/>
    </source>
</evidence>
<feature type="transmembrane region" description="Helical" evidence="11">
    <location>
        <begin position="115"/>
        <end position="136"/>
    </location>
</feature>
<feature type="transmembrane region" description="Helical" evidence="11">
    <location>
        <begin position="143"/>
        <end position="161"/>
    </location>
</feature>
<dbReference type="SUPFAM" id="SSF81338">
    <property type="entry name" value="Aquaporin-like"/>
    <property type="match status" value="1"/>
</dbReference>
<evidence type="ECO:0000256" key="10">
    <source>
        <dbReference type="SAM" id="MobiDB-lite"/>
    </source>
</evidence>
<reference evidence="12" key="1">
    <citation type="submission" date="2023-03" db="EMBL/GenBank/DDBJ databases">
        <title>Complete genome of Cladonia borealis.</title>
        <authorList>
            <person name="Park H."/>
        </authorList>
    </citation>
    <scope>NUCLEOTIDE SEQUENCE</scope>
    <source>
        <strain evidence="12">ANT050790</strain>
    </source>
</reference>
<dbReference type="InterPro" id="IPR034294">
    <property type="entry name" value="Aquaporin_transptr"/>
</dbReference>
<evidence type="ECO:0000256" key="5">
    <source>
        <dbReference type="ARBA" id="ARBA00022737"/>
    </source>
</evidence>
<comment type="similarity">
    <text evidence="2 9">Belongs to the MIP/aquaporin (TC 1.A.8) family.</text>
</comment>
<feature type="compositionally biased region" description="Basic and acidic residues" evidence="10">
    <location>
        <begin position="27"/>
        <end position="40"/>
    </location>
</feature>
<comment type="subcellular location">
    <subcellularLocation>
        <location evidence="1">Membrane</location>
        <topology evidence="1">Multi-pass membrane protein</topology>
    </subcellularLocation>
</comment>
<evidence type="ECO:0000256" key="6">
    <source>
        <dbReference type="ARBA" id="ARBA00022989"/>
    </source>
</evidence>
<evidence type="ECO:0000256" key="8">
    <source>
        <dbReference type="ARBA" id="ARBA00034651"/>
    </source>
</evidence>
<evidence type="ECO:0008006" key="14">
    <source>
        <dbReference type="Google" id="ProtNLM"/>
    </source>
</evidence>